<comment type="caution">
    <text evidence="1">The sequence shown here is derived from an EMBL/GenBank/DDBJ whole genome shotgun (WGS) entry which is preliminary data.</text>
</comment>
<gene>
    <name evidence="1" type="ORF">CDAR_619811</name>
</gene>
<protein>
    <submittedName>
        <fullName evidence="1">Uncharacterized protein</fullName>
    </submittedName>
</protein>
<dbReference type="AlphaFoldDB" id="A0AAV4SEB6"/>
<accession>A0AAV4SEB6</accession>
<dbReference type="EMBL" id="BPLQ01007770">
    <property type="protein sequence ID" value="GIY32329.1"/>
    <property type="molecule type" value="Genomic_DNA"/>
</dbReference>
<evidence type="ECO:0000313" key="2">
    <source>
        <dbReference type="Proteomes" id="UP001054837"/>
    </source>
</evidence>
<keyword evidence="2" id="KW-1185">Reference proteome</keyword>
<reference evidence="1 2" key="1">
    <citation type="submission" date="2021-06" db="EMBL/GenBank/DDBJ databases">
        <title>Caerostris darwini draft genome.</title>
        <authorList>
            <person name="Kono N."/>
            <person name="Arakawa K."/>
        </authorList>
    </citation>
    <scope>NUCLEOTIDE SEQUENCE [LARGE SCALE GENOMIC DNA]</scope>
</reference>
<name>A0AAV4SEB6_9ARAC</name>
<proteinExistence type="predicted"/>
<organism evidence="1 2">
    <name type="scientific">Caerostris darwini</name>
    <dbReference type="NCBI Taxonomy" id="1538125"/>
    <lineage>
        <taxon>Eukaryota</taxon>
        <taxon>Metazoa</taxon>
        <taxon>Ecdysozoa</taxon>
        <taxon>Arthropoda</taxon>
        <taxon>Chelicerata</taxon>
        <taxon>Arachnida</taxon>
        <taxon>Araneae</taxon>
        <taxon>Araneomorphae</taxon>
        <taxon>Entelegynae</taxon>
        <taxon>Araneoidea</taxon>
        <taxon>Araneidae</taxon>
        <taxon>Caerostris</taxon>
    </lineage>
</organism>
<evidence type="ECO:0000313" key="1">
    <source>
        <dbReference type="EMBL" id="GIY32329.1"/>
    </source>
</evidence>
<dbReference type="Proteomes" id="UP001054837">
    <property type="component" value="Unassembled WGS sequence"/>
</dbReference>
<sequence length="152" mass="17004">MNSTPYAVTEALDLFEASPNSSFSPVCHRTRHQTKIKNGTFPNDVAELEVAETVFELVNNVSCASPHGVLPGTPPRVPPTNELCVGYSLLLLFKSKTVNYQWCTPQVLSSKLRSVRTMFHMPLCMIKFSTLRPVLRVLVIILWCTPQAPLFK</sequence>